<dbReference type="EMBL" id="UOEC01000123">
    <property type="protein sequence ID" value="VAV94936.1"/>
    <property type="molecule type" value="Genomic_DNA"/>
</dbReference>
<dbReference type="PANTHER" id="PTHR43303:SF4">
    <property type="entry name" value="NADPH DEHYDROGENASE C23G7.10C-RELATED"/>
    <property type="match status" value="1"/>
</dbReference>
<accession>A0A3B0S264</accession>
<keyword evidence="5" id="KW-0560">Oxidoreductase</keyword>
<dbReference type="GO" id="GO:0010181">
    <property type="term" value="F:FMN binding"/>
    <property type="evidence" value="ECO:0007669"/>
    <property type="project" value="InterPro"/>
</dbReference>
<dbReference type="InterPro" id="IPR013785">
    <property type="entry name" value="Aldolase_TIM"/>
</dbReference>
<protein>
    <submittedName>
        <fullName evidence="7">NADH-dependent flavin oxidoreductase</fullName>
    </submittedName>
</protein>
<dbReference type="SUPFAM" id="SSF51395">
    <property type="entry name" value="FMN-linked oxidoreductases"/>
    <property type="match status" value="1"/>
</dbReference>
<dbReference type="AlphaFoldDB" id="A0A3B0S264"/>
<evidence type="ECO:0000256" key="2">
    <source>
        <dbReference type="ARBA" id="ARBA00022630"/>
    </source>
</evidence>
<dbReference type="GO" id="GO:0003959">
    <property type="term" value="F:NADPH dehydrogenase activity"/>
    <property type="evidence" value="ECO:0007669"/>
    <property type="project" value="InterPro"/>
</dbReference>
<keyword evidence="4" id="KW-0521">NADP</keyword>
<evidence type="ECO:0000256" key="1">
    <source>
        <dbReference type="ARBA" id="ARBA00001917"/>
    </source>
</evidence>
<feature type="domain" description="NADH:flavin oxidoreductase/NADH oxidase N-terminal" evidence="6">
    <location>
        <begin position="215"/>
        <end position="429"/>
    </location>
</feature>
<dbReference type="GO" id="GO:0050661">
    <property type="term" value="F:NADP binding"/>
    <property type="evidence" value="ECO:0007669"/>
    <property type="project" value="InterPro"/>
</dbReference>
<evidence type="ECO:0000256" key="5">
    <source>
        <dbReference type="ARBA" id="ARBA00023002"/>
    </source>
</evidence>
<dbReference type="InterPro" id="IPR001155">
    <property type="entry name" value="OxRdtase_FMN_N"/>
</dbReference>
<dbReference type="CDD" id="cd02803">
    <property type="entry name" value="OYE_like_FMN_family"/>
    <property type="match status" value="1"/>
</dbReference>
<evidence type="ECO:0000259" key="6">
    <source>
        <dbReference type="Pfam" id="PF00724"/>
    </source>
</evidence>
<sequence length="484" mass="53988">MWKPPQKISWKPGPGVLPDNQELARSKLFSPLSIGRLKLSARSWVPAMVPWRADEQGNVTTAVLDWYGRFARSQPAVIVVEATGIRDIVSGPLLRISNDDFLAGLEKLVQRVKLESKGQTKLFIQVIDFLAIKRRPPREKYLSRFLQITSMHRENLNLPDASQDEIRTVLAALDDDALQQVLSHREWQALAMGYRELITDTDLSHIRRLPQELPELFSRAAVRAEKAGFDGLELHFAHAYTMASFLSATNTRSDGYGGSRQNRVRLPLEVFEATRSAVGNRFVIGARFLADETIEGGSTLADTCYFARQFAAAGMDFLSLSRGGKFDDAKQPKVGNPAYPYTGRSGYECMPHQLSDEKGPFGRNFAATKAVRNAVRQAGFKTPVVAAGGVHNFEMAENLLRSGTADIVAAARQSLADPDWLVKVRCGRSVEVRRCEYTNYCEGLDQAHKPVTCKLWDRIEMDDPGVLKTPDGKRRLTAPDWKVP</sequence>
<comment type="cofactor">
    <cofactor evidence="1">
        <name>FMN</name>
        <dbReference type="ChEBI" id="CHEBI:58210"/>
    </cofactor>
</comment>
<dbReference type="Pfam" id="PF00724">
    <property type="entry name" value="Oxidored_FMN"/>
    <property type="match status" value="1"/>
</dbReference>
<gene>
    <name evidence="7" type="ORF">MNBD_ALPHA08-1029</name>
</gene>
<proteinExistence type="predicted"/>
<organism evidence="7">
    <name type="scientific">hydrothermal vent metagenome</name>
    <dbReference type="NCBI Taxonomy" id="652676"/>
    <lineage>
        <taxon>unclassified sequences</taxon>
        <taxon>metagenomes</taxon>
        <taxon>ecological metagenomes</taxon>
    </lineage>
</organism>
<reference evidence="7" key="1">
    <citation type="submission" date="2018-06" db="EMBL/GenBank/DDBJ databases">
        <authorList>
            <person name="Zhirakovskaya E."/>
        </authorList>
    </citation>
    <scope>NUCLEOTIDE SEQUENCE</scope>
</reference>
<keyword evidence="3" id="KW-0288">FMN</keyword>
<dbReference type="PANTHER" id="PTHR43303">
    <property type="entry name" value="NADPH DEHYDROGENASE C23G7.10C-RELATED"/>
    <property type="match status" value="1"/>
</dbReference>
<evidence type="ECO:0000256" key="4">
    <source>
        <dbReference type="ARBA" id="ARBA00022857"/>
    </source>
</evidence>
<name>A0A3B0S264_9ZZZZ</name>
<evidence type="ECO:0000256" key="3">
    <source>
        <dbReference type="ARBA" id="ARBA00022643"/>
    </source>
</evidence>
<keyword evidence="2" id="KW-0285">Flavoprotein</keyword>
<dbReference type="Gene3D" id="3.20.20.70">
    <property type="entry name" value="Aldolase class I"/>
    <property type="match status" value="1"/>
</dbReference>
<evidence type="ECO:0000313" key="7">
    <source>
        <dbReference type="EMBL" id="VAV94936.1"/>
    </source>
</evidence>
<dbReference type="InterPro" id="IPR044152">
    <property type="entry name" value="YqjM-like"/>
</dbReference>